<organism evidence="15 16">
    <name type="scientific">Marssonina brunnea f. sp. multigermtubi (strain MB_m1)</name>
    <name type="common">Marssonina leaf spot fungus</name>
    <dbReference type="NCBI Taxonomy" id="1072389"/>
    <lineage>
        <taxon>Eukaryota</taxon>
        <taxon>Fungi</taxon>
        <taxon>Dikarya</taxon>
        <taxon>Ascomycota</taxon>
        <taxon>Pezizomycotina</taxon>
        <taxon>Leotiomycetes</taxon>
        <taxon>Helotiales</taxon>
        <taxon>Drepanopezizaceae</taxon>
        <taxon>Drepanopeziza</taxon>
    </lineage>
</organism>
<feature type="signal peptide" evidence="13">
    <location>
        <begin position="1"/>
        <end position="17"/>
    </location>
</feature>
<evidence type="ECO:0000256" key="13">
    <source>
        <dbReference type="SAM" id="SignalP"/>
    </source>
</evidence>
<dbReference type="GO" id="GO:0005576">
    <property type="term" value="C:extracellular region"/>
    <property type="evidence" value="ECO:0007669"/>
    <property type="project" value="UniProtKB-SubCell"/>
</dbReference>
<dbReference type="SMART" id="SM00656">
    <property type="entry name" value="Amb_all"/>
    <property type="match status" value="1"/>
</dbReference>
<dbReference type="STRING" id="1072389.K1WB70"/>
<dbReference type="InParanoid" id="K1WB70"/>
<evidence type="ECO:0000256" key="9">
    <source>
        <dbReference type="ARBA" id="ARBA00022837"/>
    </source>
</evidence>
<dbReference type="InterPro" id="IPR011050">
    <property type="entry name" value="Pectin_lyase_fold/virulence"/>
</dbReference>
<evidence type="ECO:0000256" key="4">
    <source>
        <dbReference type="ARBA" id="ARBA00010980"/>
    </source>
</evidence>
<comment type="similarity">
    <text evidence="4 11">Belongs to the polysaccharide lyase 1 family.</text>
</comment>
<accession>K1WB70</accession>
<comment type="catalytic activity">
    <reaction evidence="1">
        <text>Eliminative cleavage of (1-&gt;4)-alpha-D-galacturonan to give oligosaccharides with 4-deoxy-alpha-D-galact-4-enuronosyl groups at their non-reducing ends.</text>
        <dbReference type="EC" id="4.2.2.2"/>
    </reaction>
</comment>
<gene>
    <name evidence="15" type="ORF">MBM_07276</name>
</gene>
<evidence type="ECO:0000256" key="1">
    <source>
        <dbReference type="ARBA" id="ARBA00000695"/>
    </source>
</evidence>
<evidence type="ECO:0000256" key="5">
    <source>
        <dbReference type="ARBA" id="ARBA00012272"/>
    </source>
</evidence>
<evidence type="ECO:0000313" key="15">
    <source>
        <dbReference type="EMBL" id="EKD14555.1"/>
    </source>
</evidence>
<feature type="chain" id="PRO_5003852825" description="pectate lyase" evidence="13">
    <location>
        <begin position="18"/>
        <end position="432"/>
    </location>
</feature>
<feature type="compositionally biased region" description="Low complexity" evidence="12">
    <location>
        <begin position="339"/>
        <end position="348"/>
    </location>
</feature>
<keyword evidence="16" id="KW-1185">Reference proteome</keyword>
<dbReference type="GO" id="GO:0000272">
    <property type="term" value="P:polysaccharide catabolic process"/>
    <property type="evidence" value="ECO:0007669"/>
    <property type="project" value="UniProtKB-KW"/>
</dbReference>
<evidence type="ECO:0000256" key="2">
    <source>
        <dbReference type="ARBA" id="ARBA00001913"/>
    </source>
</evidence>
<evidence type="ECO:0000256" key="11">
    <source>
        <dbReference type="RuleBase" id="RU361173"/>
    </source>
</evidence>
<feature type="compositionally biased region" description="Basic and acidic residues" evidence="12">
    <location>
        <begin position="386"/>
        <end position="395"/>
    </location>
</feature>
<dbReference type="Gene3D" id="2.160.20.10">
    <property type="entry name" value="Single-stranded right-handed beta-helix, Pectin lyase-like"/>
    <property type="match status" value="1"/>
</dbReference>
<name>K1WB70_MARBU</name>
<dbReference type="AlphaFoldDB" id="K1WB70"/>
<keyword evidence="11" id="KW-0119">Carbohydrate metabolism</keyword>
<keyword evidence="7" id="KW-0479">Metal-binding</keyword>
<evidence type="ECO:0000313" key="16">
    <source>
        <dbReference type="Proteomes" id="UP000006753"/>
    </source>
</evidence>
<dbReference type="EC" id="4.2.2.2" evidence="5"/>
<dbReference type="SUPFAM" id="SSF51126">
    <property type="entry name" value="Pectin lyase-like"/>
    <property type="match status" value="1"/>
</dbReference>
<dbReference type="Proteomes" id="UP000006753">
    <property type="component" value="Unassembled WGS sequence"/>
</dbReference>
<keyword evidence="8 13" id="KW-0732">Signal</keyword>
<comment type="subcellular location">
    <subcellularLocation>
        <location evidence="3 11">Secreted</location>
    </subcellularLocation>
</comment>
<dbReference type="InterPro" id="IPR012334">
    <property type="entry name" value="Pectin_lyas_fold"/>
</dbReference>
<reference evidence="15 16" key="1">
    <citation type="journal article" date="2012" name="BMC Genomics">
        <title>Sequencing the genome of Marssonina brunnea reveals fungus-poplar co-evolution.</title>
        <authorList>
            <person name="Zhu S."/>
            <person name="Cao Y.-Z."/>
            <person name="Jiang C."/>
            <person name="Tan B.-Y."/>
            <person name="Wang Z."/>
            <person name="Feng S."/>
            <person name="Zhang L."/>
            <person name="Su X.-H."/>
            <person name="Brejova B."/>
            <person name="Vinar T."/>
            <person name="Xu M."/>
            <person name="Wang M.-X."/>
            <person name="Zhang S.-G."/>
            <person name="Huang M.-R."/>
            <person name="Wu R."/>
            <person name="Zhou Y."/>
        </authorList>
    </citation>
    <scope>NUCLEOTIDE SEQUENCE [LARGE SCALE GENOMIC DNA]</scope>
    <source>
        <strain evidence="15 16">MB_m1</strain>
    </source>
</reference>
<proteinExistence type="inferred from homology"/>
<dbReference type="InterPro" id="IPR045032">
    <property type="entry name" value="PEL"/>
</dbReference>
<dbReference type="OrthoDB" id="1637350at2759"/>
<dbReference type="GO" id="GO:0030570">
    <property type="term" value="F:pectate lyase activity"/>
    <property type="evidence" value="ECO:0007669"/>
    <property type="project" value="UniProtKB-EC"/>
</dbReference>
<evidence type="ECO:0000256" key="8">
    <source>
        <dbReference type="ARBA" id="ARBA00022729"/>
    </source>
</evidence>
<evidence type="ECO:0000259" key="14">
    <source>
        <dbReference type="SMART" id="SM00656"/>
    </source>
</evidence>
<evidence type="ECO:0000256" key="6">
    <source>
        <dbReference type="ARBA" id="ARBA00022525"/>
    </source>
</evidence>
<comment type="cofactor">
    <cofactor evidence="2">
        <name>Ca(2+)</name>
        <dbReference type="ChEBI" id="CHEBI:29108"/>
    </cofactor>
</comment>
<dbReference type="EMBL" id="JH921445">
    <property type="protein sequence ID" value="EKD14555.1"/>
    <property type="molecule type" value="Genomic_DNA"/>
</dbReference>
<keyword evidence="9" id="KW-0106">Calcium</keyword>
<dbReference type="KEGG" id="mbe:MBM_07276"/>
<dbReference type="eggNOG" id="ENOG502S66G">
    <property type="taxonomic scope" value="Eukaryota"/>
</dbReference>
<keyword evidence="6 11" id="KW-0964">Secreted</keyword>
<feature type="domain" description="Pectate lyase" evidence="14">
    <location>
        <begin position="49"/>
        <end position="263"/>
    </location>
</feature>
<sequence>MKFHVLTLGLLASLAQAKPSRRSTIQKRASITDVGTGFASLNGGTTGGGSATPVTVSDYAGLVAAVAGVEPKVVIITGPIEHSGEPVNIGSHTTLVGADSSVVLTGFGLLIRENKNVIVRNIAVAKVPATNGDAVGMQYAENVWLDHMDLSGDMNSEKDFYDGLCDITRKSSYVTLSNSYIHNHWKGSLIGHSDDNAAEDTGFLKVTQNNNYWQNVGSRTPSLRFGQAHIYNSYFEATDDGINVRQGAQVLVESNVFDGTEKPLYSVDQGGAVESDNVWGAGENTVPAGTLTTVEYPYELLGSGSVIASVVGTAGNTLTFATDGTVTGAPPRKGNETDTYAPPGGYTPVTPPPEYPEGNVPTTLVTSAAPAKTEPPTEGYEPTPPKTEEGKKEKPPVPQSSTYQPTPKPVEAKKEAPVPETTTYDATPMPVY</sequence>
<feature type="region of interest" description="Disordered" evidence="12">
    <location>
        <begin position="319"/>
        <end position="432"/>
    </location>
</feature>
<evidence type="ECO:0000256" key="7">
    <source>
        <dbReference type="ARBA" id="ARBA00022723"/>
    </source>
</evidence>
<feature type="compositionally biased region" description="Low complexity" evidence="12">
    <location>
        <begin position="372"/>
        <end position="381"/>
    </location>
</feature>
<dbReference type="InterPro" id="IPR002022">
    <property type="entry name" value="Pec_lyase"/>
</dbReference>
<keyword evidence="11" id="KW-0624">Polysaccharide degradation</keyword>
<protein>
    <recommendedName>
        <fullName evidence="5">pectate lyase</fullName>
        <ecNumber evidence="5">4.2.2.2</ecNumber>
    </recommendedName>
</protein>
<dbReference type="PANTHER" id="PTHR31683:SF18">
    <property type="entry name" value="PECTATE LYASE 21-RELATED"/>
    <property type="match status" value="1"/>
</dbReference>
<evidence type="ECO:0000256" key="12">
    <source>
        <dbReference type="SAM" id="MobiDB-lite"/>
    </source>
</evidence>
<dbReference type="GO" id="GO:0046872">
    <property type="term" value="F:metal ion binding"/>
    <property type="evidence" value="ECO:0007669"/>
    <property type="project" value="UniProtKB-KW"/>
</dbReference>
<dbReference type="HOGENOM" id="CLU_021894_1_0_1"/>
<keyword evidence="10 11" id="KW-0456">Lyase</keyword>
<evidence type="ECO:0000256" key="3">
    <source>
        <dbReference type="ARBA" id="ARBA00004613"/>
    </source>
</evidence>
<evidence type="ECO:0000256" key="10">
    <source>
        <dbReference type="ARBA" id="ARBA00023239"/>
    </source>
</evidence>
<dbReference type="FunFam" id="2.160.20.10:FF:000036">
    <property type="entry name" value="Pectate lyase A"/>
    <property type="match status" value="1"/>
</dbReference>
<dbReference type="Pfam" id="PF00544">
    <property type="entry name" value="Pectate_lyase_4"/>
    <property type="match status" value="1"/>
</dbReference>
<dbReference type="PANTHER" id="PTHR31683">
    <property type="entry name" value="PECTATE LYASE 18-RELATED"/>
    <property type="match status" value="1"/>
</dbReference>